<dbReference type="GO" id="GO:0015171">
    <property type="term" value="F:amino acid transmembrane transporter activity"/>
    <property type="evidence" value="ECO:0007669"/>
    <property type="project" value="TreeGrafter"/>
</dbReference>
<dbReference type="RefSeq" id="WP_149634161.1">
    <property type="nucleotide sequence ID" value="NZ_VNIP01000005.1"/>
</dbReference>
<evidence type="ECO:0000313" key="8">
    <source>
        <dbReference type="Proteomes" id="UP000323608"/>
    </source>
</evidence>
<evidence type="ECO:0000256" key="1">
    <source>
        <dbReference type="ARBA" id="ARBA00004651"/>
    </source>
</evidence>
<reference evidence="7 8" key="1">
    <citation type="submission" date="2019-07" db="EMBL/GenBank/DDBJ databases">
        <title>The Draft Genome Sequence of Rhizobium tropici SARCC-755 Associated with Superior Nodulation on Pigeonpea (Cajanus cajan (L.) Millsp.).</title>
        <authorList>
            <person name="Bopape F.L."/>
            <person name="Hassen A.I."/>
            <person name="Swanevelder Z.H."/>
            <person name="Gwata E.T."/>
        </authorList>
    </citation>
    <scope>NUCLEOTIDE SEQUENCE [LARGE SCALE GENOMIC DNA]</scope>
    <source>
        <strain evidence="7 8">SARCC-755</strain>
    </source>
</reference>
<evidence type="ECO:0000256" key="4">
    <source>
        <dbReference type="ARBA" id="ARBA00022989"/>
    </source>
</evidence>
<dbReference type="Proteomes" id="UP000323608">
    <property type="component" value="Unassembled WGS sequence"/>
</dbReference>
<dbReference type="AlphaFoldDB" id="A0A5B0WAZ7"/>
<feature type="transmembrane region" description="Helical" evidence="6">
    <location>
        <begin position="187"/>
        <end position="207"/>
    </location>
</feature>
<evidence type="ECO:0000256" key="3">
    <source>
        <dbReference type="ARBA" id="ARBA00022692"/>
    </source>
</evidence>
<evidence type="ECO:0008006" key="9">
    <source>
        <dbReference type="Google" id="ProtNLM"/>
    </source>
</evidence>
<organism evidence="7 8">
    <name type="scientific">Rhizobium tropici</name>
    <dbReference type="NCBI Taxonomy" id="398"/>
    <lineage>
        <taxon>Bacteria</taxon>
        <taxon>Pseudomonadati</taxon>
        <taxon>Pseudomonadota</taxon>
        <taxon>Alphaproteobacteria</taxon>
        <taxon>Hyphomicrobiales</taxon>
        <taxon>Rhizobiaceae</taxon>
        <taxon>Rhizobium/Agrobacterium group</taxon>
        <taxon>Rhizobium</taxon>
    </lineage>
</organism>
<feature type="transmembrane region" description="Helical" evidence="6">
    <location>
        <begin position="13"/>
        <end position="34"/>
    </location>
</feature>
<feature type="transmembrane region" description="Helical" evidence="6">
    <location>
        <begin position="149"/>
        <end position="175"/>
    </location>
</feature>
<dbReference type="GO" id="GO:0005886">
    <property type="term" value="C:plasma membrane"/>
    <property type="evidence" value="ECO:0007669"/>
    <property type="project" value="UniProtKB-SubCell"/>
</dbReference>
<evidence type="ECO:0000256" key="2">
    <source>
        <dbReference type="ARBA" id="ARBA00022475"/>
    </source>
</evidence>
<protein>
    <recommendedName>
        <fullName evidence="9">LysE family translocator</fullName>
    </recommendedName>
</protein>
<feature type="transmembrane region" description="Helical" evidence="6">
    <location>
        <begin position="80"/>
        <end position="97"/>
    </location>
</feature>
<comment type="caution">
    <text evidence="7">The sequence shown here is derived from an EMBL/GenBank/DDBJ whole genome shotgun (WGS) entry which is preliminary data.</text>
</comment>
<dbReference type="EMBL" id="VNIP01000005">
    <property type="protein sequence ID" value="KAA1183089.1"/>
    <property type="molecule type" value="Genomic_DNA"/>
</dbReference>
<keyword evidence="2" id="KW-1003">Cell membrane</keyword>
<keyword evidence="3 6" id="KW-0812">Transmembrane</keyword>
<evidence type="ECO:0000256" key="5">
    <source>
        <dbReference type="ARBA" id="ARBA00023136"/>
    </source>
</evidence>
<gene>
    <name evidence="7" type="ORF">FP026_08300</name>
</gene>
<keyword evidence="5 6" id="KW-0472">Membrane</keyword>
<comment type="subcellular location">
    <subcellularLocation>
        <location evidence="1">Cell membrane</location>
        <topology evidence="1">Multi-pass membrane protein</topology>
    </subcellularLocation>
</comment>
<dbReference type="PANTHER" id="PTHR30086:SF20">
    <property type="entry name" value="ARGININE EXPORTER PROTEIN ARGO-RELATED"/>
    <property type="match status" value="1"/>
</dbReference>
<proteinExistence type="predicted"/>
<dbReference type="PANTHER" id="PTHR30086">
    <property type="entry name" value="ARGININE EXPORTER PROTEIN ARGO"/>
    <property type="match status" value="1"/>
</dbReference>
<name>A0A5B0WAZ7_RHITR</name>
<dbReference type="Pfam" id="PF01810">
    <property type="entry name" value="LysE"/>
    <property type="match status" value="1"/>
</dbReference>
<dbReference type="OrthoDB" id="9804822at2"/>
<accession>A0A5B0WAZ7</accession>
<keyword evidence="4 6" id="KW-1133">Transmembrane helix</keyword>
<evidence type="ECO:0000313" key="7">
    <source>
        <dbReference type="EMBL" id="KAA1183089.1"/>
    </source>
</evidence>
<evidence type="ECO:0000256" key="6">
    <source>
        <dbReference type="SAM" id="Phobius"/>
    </source>
</evidence>
<sequence length="209" mass="22476">MTVSILHTTLFELLSFTTSYSLILAVPGSNFLFVSSVSMNSGRRSALTAALGVGLGACILCCSIAFGAERLSGIESVRRLIAVLFAGQLLWLALKSYQRGRATELPWRQSEAAGINQFRIALFTGLLNPTTAIFFALPRPIFQLSPLLVFIAAAIVFSVATAWFSLVAMLTSMAGKQMMSLTAYRSINLIFAAAFVLLATMAIYSGLKT</sequence>
<feature type="transmembrane region" description="Helical" evidence="6">
    <location>
        <begin position="118"/>
        <end position="137"/>
    </location>
</feature>
<feature type="transmembrane region" description="Helical" evidence="6">
    <location>
        <begin position="46"/>
        <end position="68"/>
    </location>
</feature>
<dbReference type="InterPro" id="IPR001123">
    <property type="entry name" value="LeuE-type"/>
</dbReference>